<dbReference type="PANTHER" id="PTHR24067">
    <property type="entry name" value="UBIQUITIN-CONJUGATING ENZYME E2"/>
    <property type="match status" value="1"/>
</dbReference>
<dbReference type="InterPro" id="IPR000608">
    <property type="entry name" value="UBC"/>
</dbReference>
<accession>A0A0D7BMJ4</accession>
<name>A0A0D7BMJ4_9AGAR</name>
<sequence>MSKPRSGTLLTNPDANASAVASTTISLEYASLKYQNHCPLGMYIVPSKESLFAWDAMFFVHQGYYADAIFKFRLLFPHEYPDRPPVVQFLTDMFHPLVSNKGIFNLQPRFHPWRPKEHHIFDVLHFIKSAFKKSVLDKILEVDCMNKESHRLCVTSVSSFYHPHLISTDITKPLAPLHP</sequence>
<keyword evidence="4" id="KW-1185">Reference proteome</keyword>
<dbReference type="InterPro" id="IPR050113">
    <property type="entry name" value="Ub_conjugating_enzyme"/>
</dbReference>
<feature type="domain" description="UBC core" evidence="2">
    <location>
        <begin position="20"/>
        <end position="173"/>
    </location>
</feature>
<dbReference type="SUPFAM" id="SSF54495">
    <property type="entry name" value="UBC-like"/>
    <property type="match status" value="1"/>
</dbReference>
<gene>
    <name evidence="3" type="ORF">CYLTODRAFT_369291</name>
</gene>
<dbReference type="Proteomes" id="UP000054007">
    <property type="component" value="Unassembled WGS sequence"/>
</dbReference>
<keyword evidence="1" id="KW-0833">Ubl conjugation pathway</keyword>
<dbReference type="STRING" id="1314674.A0A0D7BMJ4"/>
<dbReference type="EMBL" id="KN880454">
    <property type="protein sequence ID" value="KIY71430.1"/>
    <property type="molecule type" value="Genomic_DNA"/>
</dbReference>
<evidence type="ECO:0000256" key="1">
    <source>
        <dbReference type="ARBA" id="ARBA00022786"/>
    </source>
</evidence>
<protein>
    <submittedName>
        <fullName evidence="3">UBC-like protein</fullName>
    </submittedName>
</protein>
<dbReference type="CDD" id="cd23814">
    <property type="entry name" value="UEV_AKTIP"/>
    <property type="match status" value="1"/>
</dbReference>
<proteinExistence type="predicted"/>
<dbReference type="OrthoDB" id="5596422at2759"/>
<dbReference type="InterPro" id="IPR016135">
    <property type="entry name" value="UBQ-conjugating_enzyme/RWD"/>
</dbReference>
<dbReference type="PROSITE" id="PS50127">
    <property type="entry name" value="UBC_2"/>
    <property type="match status" value="1"/>
</dbReference>
<dbReference type="AlphaFoldDB" id="A0A0D7BMJ4"/>
<dbReference type="SMART" id="SM00212">
    <property type="entry name" value="UBCc"/>
    <property type="match status" value="1"/>
</dbReference>
<evidence type="ECO:0000259" key="2">
    <source>
        <dbReference type="PROSITE" id="PS50127"/>
    </source>
</evidence>
<evidence type="ECO:0000313" key="3">
    <source>
        <dbReference type="EMBL" id="KIY71430.1"/>
    </source>
</evidence>
<evidence type="ECO:0000313" key="4">
    <source>
        <dbReference type="Proteomes" id="UP000054007"/>
    </source>
</evidence>
<dbReference type="Pfam" id="PF00179">
    <property type="entry name" value="UQ_con"/>
    <property type="match status" value="1"/>
</dbReference>
<reference evidence="3 4" key="1">
    <citation type="journal article" date="2015" name="Fungal Genet. Biol.">
        <title>Evolution of novel wood decay mechanisms in Agaricales revealed by the genome sequences of Fistulina hepatica and Cylindrobasidium torrendii.</title>
        <authorList>
            <person name="Floudas D."/>
            <person name="Held B.W."/>
            <person name="Riley R."/>
            <person name="Nagy L.G."/>
            <person name="Koehler G."/>
            <person name="Ransdell A.S."/>
            <person name="Younus H."/>
            <person name="Chow J."/>
            <person name="Chiniquy J."/>
            <person name="Lipzen A."/>
            <person name="Tritt A."/>
            <person name="Sun H."/>
            <person name="Haridas S."/>
            <person name="LaButti K."/>
            <person name="Ohm R.A."/>
            <person name="Kues U."/>
            <person name="Blanchette R.A."/>
            <person name="Grigoriev I.V."/>
            <person name="Minto R.E."/>
            <person name="Hibbett D.S."/>
        </authorList>
    </citation>
    <scope>NUCLEOTIDE SEQUENCE [LARGE SCALE GENOMIC DNA]</scope>
    <source>
        <strain evidence="3 4">FP15055 ss-10</strain>
    </source>
</reference>
<organism evidence="3 4">
    <name type="scientific">Cylindrobasidium torrendii FP15055 ss-10</name>
    <dbReference type="NCBI Taxonomy" id="1314674"/>
    <lineage>
        <taxon>Eukaryota</taxon>
        <taxon>Fungi</taxon>
        <taxon>Dikarya</taxon>
        <taxon>Basidiomycota</taxon>
        <taxon>Agaricomycotina</taxon>
        <taxon>Agaricomycetes</taxon>
        <taxon>Agaricomycetidae</taxon>
        <taxon>Agaricales</taxon>
        <taxon>Marasmiineae</taxon>
        <taxon>Physalacriaceae</taxon>
        <taxon>Cylindrobasidium</taxon>
    </lineage>
</organism>
<dbReference type="Gene3D" id="3.10.110.10">
    <property type="entry name" value="Ubiquitin Conjugating Enzyme"/>
    <property type="match status" value="1"/>
</dbReference>